<accession>A0ABT4DDJ1</accession>
<evidence type="ECO:0000313" key="1">
    <source>
        <dbReference type="EMBL" id="MCY6960263.1"/>
    </source>
</evidence>
<dbReference type="RefSeq" id="WP_268062716.1">
    <property type="nucleotide sequence ID" value="NZ_JAPQFJ010000023.1"/>
</dbReference>
<organism evidence="1 2">
    <name type="scientific">Clostridium brassicae</name>
    <dbReference type="NCBI Taxonomy" id="2999072"/>
    <lineage>
        <taxon>Bacteria</taxon>
        <taxon>Bacillati</taxon>
        <taxon>Bacillota</taxon>
        <taxon>Clostridia</taxon>
        <taxon>Eubacteriales</taxon>
        <taxon>Clostridiaceae</taxon>
        <taxon>Clostridium</taxon>
    </lineage>
</organism>
<comment type="caution">
    <text evidence="1">The sequence shown here is derived from an EMBL/GenBank/DDBJ whole genome shotgun (WGS) entry which is preliminary data.</text>
</comment>
<name>A0ABT4DDJ1_9CLOT</name>
<gene>
    <name evidence="1" type="ORF">OW729_16720</name>
</gene>
<protein>
    <recommendedName>
        <fullName evidence="3">HTH luxR-type domain-containing protein</fullName>
    </recommendedName>
</protein>
<evidence type="ECO:0000313" key="2">
    <source>
        <dbReference type="Proteomes" id="UP001144612"/>
    </source>
</evidence>
<proteinExistence type="predicted"/>
<sequence length="24" mass="2776">MNIYGKLGVNNRVAAVNKMKYYTK</sequence>
<keyword evidence="2" id="KW-1185">Reference proteome</keyword>
<reference evidence="1" key="1">
    <citation type="submission" date="2022-12" db="EMBL/GenBank/DDBJ databases">
        <title>Clostridium sp. nov., isolated from industrial wastewater.</title>
        <authorList>
            <person name="Jiayan W."/>
        </authorList>
    </citation>
    <scope>NUCLEOTIDE SEQUENCE</scope>
    <source>
        <strain evidence="1">ZC22-4</strain>
    </source>
</reference>
<dbReference type="EMBL" id="JAPQFJ010000023">
    <property type="protein sequence ID" value="MCY6960263.1"/>
    <property type="molecule type" value="Genomic_DNA"/>
</dbReference>
<evidence type="ECO:0008006" key="3">
    <source>
        <dbReference type="Google" id="ProtNLM"/>
    </source>
</evidence>
<dbReference type="Proteomes" id="UP001144612">
    <property type="component" value="Unassembled WGS sequence"/>
</dbReference>